<keyword evidence="3" id="KW-1185">Reference proteome</keyword>
<evidence type="ECO:0000256" key="1">
    <source>
        <dbReference type="SAM" id="MobiDB-lite"/>
    </source>
</evidence>
<proteinExistence type="predicted"/>
<evidence type="ECO:0000313" key="3">
    <source>
        <dbReference type="Proteomes" id="UP001497482"/>
    </source>
</evidence>
<reference evidence="2 3" key="1">
    <citation type="submission" date="2024-04" db="EMBL/GenBank/DDBJ databases">
        <authorList>
            <person name="Waldvogel A.-M."/>
            <person name="Schoenle A."/>
        </authorList>
    </citation>
    <scope>NUCLEOTIDE SEQUENCE [LARGE SCALE GENOMIC DNA]</scope>
</reference>
<gene>
    <name evidence="2" type="ORF">KC01_LOCUS6384</name>
</gene>
<name>A0AAV2JHN8_KNICA</name>
<organism evidence="2 3">
    <name type="scientific">Knipowitschia caucasica</name>
    <name type="common">Caucasian dwarf goby</name>
    <name type="synonym">Pomatoschistus caucasicus</name>
    <dbReference type="NCBI Taxonomy" id="637954"/>
    <lineage>
        <taxon>Eukaryota</taxon>
        <taxon>Metazoa</taxon>
        <taxon>Chordata</taxon>
        <taxon>Craniata</taxon>
        <taxon>Vertebrata</taxon>
        <taxon>Euteleostomi</taxon>
        <taxon>Actinopterygii</taxon>
        <taxon>Neopterygii</taxon>
        <taxon>Teleostei</taxon>
        <taxon>Neoteleostei</taxon>
        <taxon>Acanthomorphata</taxon>
        <taxon>Gobiaria</taxon>
        <taxon>Gobiiformes</taxon>
        <taxon>Gobioidei</taxon>
        <taxon>Gobiidae</taxon>
        <taxon>Gobiinae</taxon>
        <taxon>Knipowitschia</taxon>
    </lineage>
</organism>
<dbReference type="AlphaFoldDB" id="A0AAV2JHN8"/>
<feature type="compositionally biased region" description="Basic and acidic residues" evidence="1">
    <location>
        <begin position="8"/>
        <end position="40"/>
    </location>
</feature>
<protein>
    <submittedName>
        <fullName evidence="2">Uncharacterized protein</fullName>
    </submittedName>
</protein>
<sequence length="82" mass="9916">MTGEDEERCERDLWTRDPERWPDEEGTEKRVGYKEMRDGVEETGEELSAERGRDEDEIRGYEVQRDKDSERKMQMDWERGVT</sequence>
<accession>A0AAV2JHN8</accession>
<feature type="region of interest" description="Disordered" evidence="1">
    <location>
        <begin position="1"/>
        <end position="82"/>
    </location>
</feature>
<dbReference type="EMBL" id="OZ035834">
    <property type="protein sequence ID" value="CAL1574684.1"/>
    <property type="molecule type" value="Genomic_DNA"/>
</dbReference>
<feature type="compositionally biased region" description="Basic and acidic residues" evidence="1">
    <location>
        <begin position="48"/>
        <end position="82"/>
    </location>
</feature>
<dbReference type="Proteomes" id="UP001497482">
    <property type="component" value="Chromosome 12"/>
</dbReference>
<evidence type="ECO:0000313" key="2">
    <source>
        <dbReference type="EMBL" id="CAL1574684.1"/>
    </source>
</evidence>